<gene>
    <name evidence="1" type="ORF">GALL_456560</name>
</gene>
<protein>
    <submittedName>
        <fullName evidence="1">Uncharacterized protein</fullName>
    </submittedName>
</protein>
<name>A0A1J5PNI6_9ZZZZ</name>
<accession>A0A1J5PNI6</accession>
<proteinExistence type="predicted"/>
<evidence type="ECO:0000313" key="1">
    <source>
        <dbReference type="EMBL" id="OIQ72714.1"/>
    </source>
</evidence>
<sequence length="33" mass="3650">MSDHKDDKFSITVHSDDLAVGGLKSEVQHLAIR</sequence>
<dbReference type="AlphaFoldDB" id="A0A1J5PNI6"/>
<dbReference type="EMBL" id="MLJW01003156">
    <property type="protein sequence ID" value="OIQ72714.1"/>
    <property type="molecule type" value="Genomic_DNA"/>
</dbReference>
<reference evidence="1" key="1">
    <citation type="submission" date="2016-10" db="EMBL/GenBank/DDBJ databases">
        <title>Sequence of Gallionella enrichment culture.</title>
        <authorList>
            <person name="Poehlein A."/>
            <person name="Muehling M."/>
            <person name="Daniel R."/>
        </authorList>
    </citation>
    <scope>NUCLEOTIDE SEQUENCE</scope>
</reference>
<organism evidence="1">
    <name type="scientific">mine drainage metagenome</name>
    <dbReference type="NCBI Taxonomy" id="410659"/>
    <lineage>
        <taxon>unclassified sequences</taxon>
        <taxon>metagenomes</taxon>
        <taxon>ecological metagenomes</taxon>
    </lineage>
</organism>
<comment type="caution">
    <text evidence="1">The sequence shown here is derived from an EMBL/GenBank/DDBJ whole genome shotgun (WGS) entry which is preliminary data.</text>
</comment>